<feature type="region of interest" description="Disordered" evidence="1">
    <location>
        <begin position="255"/>
        <end position="287"/>
    </location>
</feature>
<feature type="transmembrane region" description="Helical" evidence="2">
    <location>
        <begin position="103"/>
        <end position="123"/>
    </location>
</feature>
<keyword evidence="2" id="KW-0812">Transmembrane</keyword>
<keyword evidence="2" id="KW-0472">Membrane</keyword>
<dbReference type="RefSeq" id="WP_152217246.1">
    <property type="nucleotide sequence ID" value="NZ_WESC01000016.1"/>
</dbReference>
<feature type="transmembrane region" description="Helical" evidence="2">
    <location>
        <begin position="47"/>
        <end position="68"/>
    </location>
</feature>
<dbReference type="EMBL" id="WESC01000016">
    <property type="protein sequence ID" value="KAB7738794.1"/>
    <property type="molecule type" value="Genomic_DNA"/>
</dbReference>
<evidence type="ECO:0000313" key="3">
    <source>
        <dbReference type="EMBL" id="KAB7738794.1"/>
    </source>
</evidence>
<sequence length="287" mass="29640">MKAVALLLLRLVTGLYLLAWSVVKLTSTDRAVEISNKLYFGLFSNPVVQHGLGALGGVLGLFVILGFLRSFSYLVQALVLALGVGVLAKTMTAPVDFASGVDLTTALTPYLALFVAAVVPLLAKLDDVLSLDVFLAWAERRLGRDELAAPVVTAAAVAAAAAAADEVAQYDEPAYEEPAQEDAVVEAAAPEDAYAAPAVDEVAVDAPLIEEAAAEDVAVEAPPAEESVMEAQAGPVPLEVAVDEAPAVEVQAVEEATPEAAGEAEPALEELAAVEAQKHEAPAPTVH</sequence>
<reference evidence="3 4" key="1">
    <citation type="submission" date="2019-09" db="EMBL/GenBank/DDBJ databases">
        <title>Parvibaculum sedimenti sp. nov., isolated from sediment.</title>
        <authorList>
            <person name="Wang Y."/>
        </authorList>
    </citation>
    <scope>NUCLEOTIDE SEQUENCE [LARGE SCALE GENOMIC DNA]</scope>
    <source>
        <strain evidence="3 4">HXT-9</strain>
    </source>
</reference>
<proteinExistence type="predicted"/>
<comment type="caution">
    <text evidence="3">The sequence shown here is derived from an EMBL/GenBank/DDBJ whole genome shotgun (WGS) entry which is preliminary data.</text>
</comment>
<accession>A0A6N6VFX6</accession>
<evidence type="ECO:0000313" key="4">
    <source>
        <dbReference type="Proteomes" id="UP000468901"/>
    </source>
</evidence>
<evidence type="ECO:0008006" key="5">
    <source>
        <dbReference type="Google" id="ProtNLM"/>
    </source>
</evidence>
<name>A0A6N6VFX6_9HYPH</name>
<feature type="transmembrane region" description="Helical" evidence="2">
    <location>
        <begin position="73"/>
        <end position="91"/>
    </location>
</feature>
<evidence type="ECO:0000256" key="2">
    <source>
        <dbReference type="SAM" id="Phobius"/>
    </source>
</evidence>
<feature type="compositionally biased region" description="Low complexity" evidence="1">
    <location>
        <begin position="255"/>
        <end position="275"/>
    </location>
</feature>
<gene>
    <name evidence="3" type="ORF">F2P47_15245</name>
</gene>
<dbReference type="Proteomes" id="UP000468901">
    <property type="component" value="Unassembled WGS sequence"/>
</dbReference>
<protein>
    <recommendedName>
        <fullName evidence="5">DoxX family membrane protein</fullName>
    </recommendedName>
</protein>
<keyword evidence="2" id="KW-1133">Transmembrane helix</keyword>
<keyword evidence="4" id="KW-1185">Reference proteome</keyword>
<evidence type="ECO:0000256" key="1">
    <source>
        <dbReference type="SAM" id="MobiDB-lite"/>
    </source>
</evidence>
<organism evidence="3 4">
    <name type="scientific">Parvibaculum sedimenti</name>
    <dbReference type="NCBI Taxonomy" id="2608632"/>
    <lineage>
        <taxon>Bacteria</taxon>
        <taxon>Pseudomonadati</taxon>
        <taxon>Pseudomonadota</taxon>
        <taxon>Alphaproteobacteria</taxon>
        <taxon>Hyphomicrobiales</taxon>
        <taxon>Parvibaculaceae</taxon>
        <taxon>Parvibaculum</taxon>
    </lineage>
</organism>
<dbReference type="AlphaFoldDB" id="A0A6N6VFX6"/>